<proteinExistence type="predicted"/>
<dbReference type="OrthoDB" id="832379at2"/>
<evidence type="ECO:0000313" key="3">
    <source>
        <dbReference type="Proteomes" id="UP000199672"/>
    </source>
</evidence>
<evidence type="ECO:0008006" key="4">
    <source>
        <dbReference type="Google" id="ProtNLM"/>
    </source>
</evidence>
<reference evidence="3" key="1">
    <citation type="submission" date="2016-10" db="EMBL/GenBank/DDBJ databases">
        <authorList>
            <person name="Varghese N."/>
            <person name="Submissions S."/>
        </authorList>
    </citation>
    <scope>NUCLEOTIDE SEQUENCE [LARGE SCALE GENOMIC DNA]</scope>
    <source>
        <strain evidence="3">CGMCC 1.10370</strain>
    </source>
</reference>
<accession>A0A1I1XT20</accession>
<dbReference type="AlphaFoldDB" id="A0A1I1XT20"/>
<feature type="chain" id="PRO_5011469678" description="Lipoprotein" evidence="1">
    <location>
        <begin position="25"/>
        <end position="341"/>
    </location>
</feature>
<organism evidence="2 3">
    <name type="scientific">Flavobacterium phragmitis</name>
    <dbReference type="NCBI Taxonomy" id="739143"/>
    <lineage>
        <taxon>Bacteria</taxon>
        <taxon>Pseudomonadati</taxon>
        <taxon>Bacteroidota</taxon>
        <taxon>Flavobacteriia</taxon>
        <taxon>Flavobacteriales</taxon>
        <taxon>Flavobacteriaceae</taxon>
        <taxon>Flavobacterium</taxon>
    </lineage>
</organism>
<dbReference type="PROSITE" id="PS51257">
    <property type="entry name" value="PROKAR_LIPOPROTEIN"/>
    <property type="match status" value="1"/>
</dbReference>
<dbReference type="STRING" id="739143.SAMN05216297_12035"/>
<feature type="signal peptide" evidence="1">
    <location>
        <begin position="1"/>
        <end position="24"/>
    </location>
</feature>
<dbReference type="EMBL" id="FOMH01000020">
    <property type="protein sequence ID" value="SFE08740.1"/>
    <property type="molecule type" value="Genomic_DNA"/>
</dbReference>
<dbReference type="Proteomes" id="UP000199672">
    <property type="component" value="Unassembled WGS sequence"/>
</dbReference>
<sequence length="341" mass="38881">MFLLKKYLSIAVFLFLLFSCQSETEEENNNSQGTITSVSPLTTYLQRVAMVKTVQDNMIDGSSYCTIKLPYTVTVNNEKIAVNTTADYQKVLDNINASNYDNDIVKIDFPVTMVYYNYIEKLIPNQADFDSLIDYWNLYPDLLSKINGLNISYPITINIYNSISQTASSQSIISDQAFFNFIKNLNESQYISLKYPIAITDYNNQIKSISNNLEFENAIKFAIDYCPENNLVPLDFATAITKGSWEIPYFYDGTVKTSNYSDYSFVFKADKSVVASKAGISETGQWESSVQNGITTVNISFATGLLSKLNFNWKLFEFNNSQIRLRDAGTTTNYLYFQKRY</sequence>
<evidence type="ECO:0000256" key="1">
    <source>
        <dbReference type="SAM" id="SignalP"/>
    </source>
</evidence>
<keyword evidence="3" id="KW-1185">Reference proteome</keyword>
<name>A0A1I1XT20_9FLAO</name>
<gene>
    <name evidence="2" type="ORF">SAMN05216297_12035</name>
</gene>
<dbReference type="RefSeq" id="WP_091499167.1">
    <property type="nucleotide sequence ID" value="NZ_FOMH01000020.1"/>
</dbReference>
<evidence type="ECO:0000313" key="2">
    <source>
        <dbReference type="EMBL" id="SFE08740.1"/>
    </source>
</evidence>
<protein>
    <recommendedName>
        <fullName evidence="4">Lipoprotein</fullName>
    </recommendedName>
</protein>
<keyword evidence="1" id="KW-0732">Signal</keyword>